<dbReference type="Gene3D" id="3.40.50.150">
    <property type="entry name" value="Vaccinia Virus protein VP39"/>
    <property type="match status" value="1"/>
</dbReference>
<dbReference type="Proteomes" id="UP001596099">
    <property type="component" value="Unassembled WGS sequence"/>
</dbReference>
<reference evidence="2 3" key="1">
    <citation type="journal article" date="2019" name="Int. J. Syst. Evol. Microbiol.">
        <title>The Global Catalogue of Microorganisms (GCM) 10K type strain sequencing project: providing services to taxonomists for standard genome sequencing and annotation.</title>
        <authorList>
            <consortium name="The Broad Institute Genomics Platform"/>
            <consortium name="The Broad Institute Genome Sequencing Center for Infectious Disease"/>
            <person name="Wu L."/>
            <person name="Ma J."/>
        </authorList>
    </citation>
    <scope>NUCLEOTIDE SEQUENCE [LARGE SCALE GENOMIC DNA]</scope>
    <source>
        <strain evidence="2 3">CGMCC 1.12543</strain>
    </source>
</reference>
<keyword evidence="2" id="KW-0808">Transferase</keyword>
<dbReference type="GO" id="GO:0032259">
    <property type="term" value="P:methylation"/>
    <property type="evidence" value="ECO:0007669"/>
    <property type="project" value="UniProtKB-KW"/>
</dbReference>
<dbReference type="RefSeq" id="WP_247419084.1">
    <property type="nucleotide sequence ID" value="NZ_JALLGW010000002.1"/>
</dbReference>
<dbReference type="GO" id="GO:0008168">
    <property type="term" value="F:methyltransferase activity"/>
    <property type="evidence" value="ECO:0007669"/>
    <property type="project" value="UniProtKB-KW"/>
</dbReference>
<proteinExistence type="predicted"/>
<evidence type="ECO:0000259" key="1">
    <source>
        <dbReference type="Pfam" id="PF08241"/>
    </source>
</evidence>
<dbReference type="InterPro" id="IPR029063">
    <property type="entry name" value="SAM-dependent_MTases_sf"/>
</dbReference>
<name>A0ABD5RIV6_9EURY</name>
<sequence length="255" mass="28412">MVKFRTVMGESEILGGAIAERPREVSEHPLLAAIYDRHDALIQRHAHPDGRSLELAFGRHSHPDADVGVEVFHQNSVDATGVEATTADARALPFADDSFDTVIGRRFLHHVPEGERGRIIAEARRVLAPGGRLILLEGTPGLYRRFAKHLAFRLGALGEDTDEYGHLSVGEMQTLLDENGFDTVELRRLGSPLMPLSISKRSWSARAAPLYERTQFVRWWSLAVATPTPEPVAVSRVVPAEDGEERREPRKQRHV</sequence>
<gene>
    <name evidence="2" type="ORF">ACFPYI_02935</name>
</gene>
<organism evidence="2 3">
    <name type="scientific">Halomarina salina</name>
    <dbReference type="NCBI Taxonomy" id="1872699"/>
    <lineage>
        <taxon>Archaea</taxon>
        <taxon>Methanobacteriati</taxon>
        <taxon>Methanobacteriota</taxon>
        <taxon>Stenosarchaea group</taxon>
        <taxon>Halobacteria</taxon>
        <taxon>Halobacteriales</taxon>
        <taxon>Natronomonadaceae</taxon>
        <taxon>Halomarina</taxon>
    </lineage>
</organism>
<dbReference type="SUPFAM" id="SSF53335">
    <property type="entry name" value="S-adenosyl-L-methionine-dependent methyltransferases"/>
    <property type="match status" value="1"/>
</dbReference>
<dbReference type="CDD" id="cd02440">
    <property type="entry name" value="AdoMet_MTases"/>
    <property type="match status" value="1"/>
</dbReference>
<dbReference type="PANTHER" id="PTHR42912">
    <property type="entry name" value="METHYLTRANSFERASE"/>
    <property type="match status" value="1"/>
</dbReference>
<protein>
    <submittedName>
        <fullName evidence="2">Class I SAM-dependent methyltransferase</fullName>
        <ecNumber evidence="2">2.1.1.-</ecNumber>
    </submittedName>
</protein>
<dbReference type="InterPro" id="IPR013216">
    <property type="entry name" value="Methyltransf_11"/>
</dbReference>
<keyword evidence="2" id="KW-0489">Methyltransferase</keyword>
<dbReference type="InterPro" id="IPR050508">
    <property type="entry name" value="Methyltransf_Superfamily"/>
</dbReference>
<feature type="domain" description="Methyltransferase type 11" evidence="1">
    <location>
        <begin position="76"/>
        <end position="135"/>
    </location>
</feature>
<dbReference type="EMBL" id="JBHSQH010000001">
    <property type="protein sequence ID" value="MFC5970276.1"/>
    <property type="molecule type" value="Genomic_DNA"/>
</dbReference>
<dbReference type="Pfam" id="PF08241">
    <property type="entry name" value="Methyltransf_11"/>
    <property type="match status" value="1"/>
</dbReference>
<dbReference type="AlphaFoldDB" id="A0ABD5RIV6"/>
<accession>A0ABD5RIV6</accession>
<evidence type="ECO:0000313" key="3">
    <source>
        <dbReference type="Proteomes" id="UP001596099"/>
    </source>
</evidence>
<keyword evidence="3" id="KW-1185">Reference proteome</keyword>
<evidence type="ECO:0000313" key="2">
    <source>
        <dbReference type="EMBL" id="MFC5970276.1"/>
    </source>
</evidence>
<comment type="caution">
    <text evidence="2">The sequence shown here is derived from an EMBL/GenBank/DDBJ whole genome shotgun (WGS) entry which is preliminary data.</text>
</comment>
<dbReference type="EC" id="2.1.1.-" evidence="2"/>